<dbReference type="InterPro" id="IPR000990">
    <property type="entry name" value="Innexin"/>
</dbReference>
<dbReference type="Proteomes" id="UP000887577">
    <property type="component" value="Unplaced"/>
</dbReference>
<keyword evidence="7" id="KW-0965">Cell junction</keyword>
<evidence type="ECO:0000256" key="8">
    <source>
        <dbReference type="ARBA" id="ARBA00022989"/>
    </source>
</evidence>
<keyword evidence="4" id="KW-1003">Cell membrane</keyword>
<evidence type="ECO:0000256" key="11">
    <source>
        <dbReference type="ARBA" id="ARBA00023303"/>
    </source>
</evidence>
<dbReference type="GO" id="GO:0005886">
    <property type="term" value="C:plasma membrane"/>
    <property type="evidence" value="ECO:0007669"/>
    <property type="project" value="UniProtKB-SubCell"/>
</dbReference>
<evidence type="ECO:0000256" key="12">
    <source>
        <dbReference type="SAM" id="Phobius"/>
    </source>
</evidence>
<sequence>MYWGYEVLSNSLLKNMYLPSRFFPLLTYCRAPIVADNVYVQTTVNCILGMNAYYEKLYVLTYFMLLGIIAASFMSAIYYTILFITPLRTNTIQNLLDVRFDFFLINDLLKSEF</sequence>
<protein>
    <submittedName>
        <fullName evidence="14">Uncharacterized protein</fullName>
    </submittedName>
</protein>
<dbReference type="GO" id="GO:0034220">
    <property type="term" value="P:monoatomic ion transmembrane transport"/>
    <property type="evidence" value="ECO:0007669"/>
    <property type="project" value="UniProtKB-KW"/>
</dbReference>
<keyword evidence="10 12" id="KW-0472">Membrane</keyword>
<keyword evidence="9" id="KW-0406">Ion transport</keyword>
<accession>A0A914YE97</accession>
<evidence type="ECO:0000256" key="7">
    <source>
        <dbReference type="ARBA" id="ARBA00022949"/>
    </source>
</evidence>
<keyword evidence="3" id="KW-0813">Transport</keyword>
<name>A0A914YE97_9BILA</name>
<evidence type="ECO:0000256" key="3">
    <source>
        <dbReference type="ARBA" id="ARBA00022448"/>
    </source>
</evidence>
<reference evidence="14" key="1">
    <citation type="submission" date="2022-11" db="UniProtKB">
        <authorList>
            <consortium name="WormBaseParasite"/>
        </authorList>
    </citation>
    <scope>IDENTIFICATION</scope>
</reference>
<keyword evidence="6" id="KW-0303">Gap junction</keyword>
<dbReference type="WBParaSite" id="PSU_v2.g18580.t1">
    <property type="protein sequence ID" value="PSU_v2.g18580.t1"/>
    <property type="gene ID" value="PSU_v2.g18580"/>
</dbReference>
<evidence type="ECO:0000313" key="14">
    <source>
        <dbReference type="WBParaSite" id="PSU_v2.g18580.t1"/>
    </source>
</evidence>
<dbReference type="AlphaFoldDB" id="A0A914YE97"/>
<evidence type="ECO:0000256" key="5">
    <source>
        <dbReference type="ARBA" id="ARBA00022692"/>
    </source>
</evidence>
<evidence type="ECO:0000256" key="9">
    <source>
        <dbReference type="ARBA" id="ARBA00023065"/>
    </source>
</evidence>
<evidence type="ECO:0000256" key="2">
    <source>
        <dbReference type="ARBA" id="ARBA00004651"/>
    </source>
</evidence>
<keyword evidence="11" id="KW-0407">Ion channel</keyword>
<keyword evidence="5 12" id="KW-0812">Transmembrane</keyword>
<proteinExistence type="predicted"/>
<dbReference type="Pfam" id="PF00876">
    <property type="entry name" value="Innexin"/>
    <property type="match status" value="1"/>
</dbReference>
<evidence type="ECO:0000256" key="1">
    <source>
        <dbReference type="ARBA" id="ARBA00004610"/>
    </source>
</evidence>
<comment type="subcellular location">
    <subcellularLocation>
        <location evidence="1">Cell junction</location>
        <location evidence="1">Gap junction</location>
    </subcellularLocation>
    <subcellularLocation>
        <location evidence="2">Cell membrane</location>
        <topology evidence="2">Multi-pass membrane protein</topology>
    </subcellularLocation>
</comment>
<feature type="transmembrane region" description="Helical" evidence="12">
    <location>
        <begin position="59"/>
        <end position="84"/>
    </location>
</feature>
<evidence type="ECO:0000256" key="10">
    <source>
        <dbReference type="ARBA" id="ARBA00023136"/>
    </source>
</evidence>
<keyword evidence="13" id="KW-1185">Reference proteome</keyword>
<keyword evidence="8 12" id="KW-1133">Transmembrane helix</keyword>
<evidence type="ECO:0000256" key="6">
    <source>
        <dbReference type="ARBA" id="ARBA00022868"/>
    </source>
</evidence>
<evidence type="ECO:0000256" key="4">
    <source>
        <dbReference type="ARBA" id="ARBA00022475"/>
    </source>
</evidence>
<evidence type="ECO:0000313" key="13">
    <source>
        <dbReference type="Proteomes" id="UP000887577"/>
    </source>
</evidence>
<organism evidence="13 14">
    <name type="scientific">Panagrolaimus superbus</name>
    <dbReference type="NCBI Taxonomy" id="310955"/>
    <lineage>
        <taxon>Eukaryota</taxon>
        <taxon>Metazoa</taxon>
        <taxon>Ecdysozoa</taxon>
        <taxon>Nematoda</taxon>
        <taxon>Chromadorea</taxon>
        <taxon>Rhabditida</taxon>
        <taxon>Tylenchina</taxon>
        <taxon>Panagrolaimomorpha</taxon>
        <taxon>Panagrolaimoidea</taxon>
        <taxon>Panagrolaimidae</taxon>
        <taxon>Panagrolaimus</taxon>
    </lineage>
</organism>
<dbReference type="GO" id="GO:0005921">
    <property type="term" value="C:gap junction"/>
    <property type="evidence" value="ECO:0007669"/>
    <property type="project" value="UniProtKB-SubCell"/>
</dbReference>